<organism evidence="3 4">
    <name type="scientific">Tersicoccus phoenicis</name>
    <dbReference type="NCBI Taxonomy" id="554083"/>
    <lineage>
        <taxon>Bacteria</taxon>
        <taxon>Bacillati</taxon>
        <taxon>Actinomycetota</taxon>
        <taxon>Actinomycetes</taxon>
        <taxon>Micrococcales</taxon>
        <taxon>Micrococcaceae</taxon>
        <taxon>Tersicoccus</taxon>
    </lineage>
</organism>
<reference evidence="3 4" key="1">
    <citation type="submission" date="2016-12" db="EMBL/GenBank/DDBJ databases">
        <title>Draft genome of Tersicoccus phoenicis 1P05MA.</title>
        <authorList>
            <person name="Nakajima Y."/>
            <person name="Yoshizawa S."/>
            <person name="Nakamura K."/>
            <person name="Ogura Y."/>
            <person name="Hayashi T."/>
            <person name="Kogure K."/>
        </authorList>
    </citation>
    <scope>NUCLEOTIDE SEQUENCE [LARGE SCALE GENOMIC DNA]</scope>
    <source>
        <strain evidence="3 4">1p05MA</strain>
    </source>
</reference>
<dbReference type="GO" id="GO:0003824">
    <property type="term" value="F:catalytic activity"/>
    <property type="evidence" value="ECO:0007669"/>
    <property type="project" value="InterPro"/>
</dbReference>
<protein>
    <recommendedName>
        <fullName evidence="2">Amidase domain-containing protein</fullName>
    </recommendedName>
</protein>
<dbReference type="EMBL" id="MRDE01000026">
    <property type="protein sequence ID" value="OMH25455.1"/>
    <property type="molecule type" value="Genomic_DNA"/>
</dbReference>
<dbReference type="AlphaFoldDB" id="A0A1R1LD80"/>
<feature type="region of interest" description="Disordered" evidence="1">
    <location>
        <begin position="136"/>
        <end position="160"/>
    </location>
</feature>
<feature type="region of interest" description="Disordered" evidence="1">
    <location>
        <begin position="239"/>
        <end position="258"/>
    </location>
</feature>
<sequence length="448" mass="46368">MSEANRQPCHAAAGPGLALVDAVAAGRTTVAEIAEKQLRSIQEREDQIHAFARLDPDAVRAAAHALDHDAPNAAGRPLRGLPVGIKDLIDTADLPTEYGSRLFGGHRPAGDAAVVRKLRAAGALITGKTVTTEFALFDPGPTRNPHDPRRTPGGSSSGSAAAVAAGMLPVALGTQTAGSIVRPASFCGVVGFKPTFGGIDRTGVFSISETLDTVGILSRSVADTAAVFDVLRSERSAHDAPRVPGAATGSEAPGVGRPPRIGFARPIEWDQADGSTRTALEEFADRLSDSGMDLVPVTLPAAYDGLTAAQKTVMDVEVSRSLGALCAKEPALVSDSLRELLQRGGRTPAAEYAQAHDLAARCRAMLPTVFDGIDALMVPAVVGEAPLGTATGDPVFCRSWTLLHCPVMSLPLLQGPSGLPLGVQLVGDLHDDDTLLATASALMAWETS</sequence>
<dbReference type="SUPFAM" id="SSF75304">
    <property type="entry name" value="Amidase signature (AS) enzymes"/>
    <property type="match status" value="1"/>
</dbReference>
<dbReference type="InterPro" id="IPR000120">
    <property type="entry name" value="Amidase"/>
</dbReference>
<keyword evidence="4" id="KW-1185">Reference proteome</keyword>
<accession>A0A1R1LD80</accession>
<dbReference type="InterPro" id="IPR023631">
    <property type="entry name" value="Amidase_dom"/>
</dbReference>
<evidence type="ECO:0000313" key="3">
    <source>
        <dbReference type="EMBL" id="OMH25455.1"/>
    </source>
</evidence>
<name>A0A1R1LD80_9MICC</name>
<gene>
    <name evidence="3" type="ORF">BKD30_06055</name>
</gene>
<dbReference type="RefSeq" id="WP_076703189.1">
    <property type="nucleotide sequence ID" value="NZ_MRDE01000026.1"/>
</dbReference>
<dbReference type="InterPro" id="IPR036928">
    <property type="entry name" value="AS_sf"/>
</dbReference>
<dbReference type="PANTHER" id="PTHR11895:SF151">
    <property type="entry name" value="GLUTAMYL-TRNA(GLN) AMIDOTRANSFERASE SUBUNIT A"/>
    <property type="match status" value="1"/>
</dbReference>
<proteinExistence type="predicted"/>
<evidence type="ECO:0000256" key="1">
    <source>
        <dbReference type="SAM" id="MobiDB-lite"/>
    </source>
</evidence>
<comment type="caution">
    <text evidence="3">The sequence shown here is derived from an EMBL/GenBank/DDBJ whole genome shotgun (WGS) entry which is preliminary data.</text>
</comment>
<evidence type="ECO:0000259" key="2">
    <source>
        <dbReference type="Pfam" id="PF01425"/>
    </source>
</evidence>
<dbReference type="Gene3D" id="3.90.1300.10">
    <property type="entry name" value="Amidase signature (AS) domain"/>
    <property type="match status" value="1"/>
</dbReference>
<dbReference type="Proteomes" id="UP000187085">
    <property type="component" value="Unassembled WGS sequence"/>
</dbReference>
<dbReference type="OrthoDB" id="182039at2"/>
<dbReference type="Pfam" id="PF01425">
    <property type="entry name" value="Amidase"/>
    <property type="match status" value="1"/>
</dbReference>
<dbReference type="STRING" id="554083.BKD30_06055"/>
<dbReference type="PANTHER" id="PTHR11895">
    <property type="entry name" value="TRANSAMIDASE"/>
    <property type="match status" value="1"/>
</dbReference>
<evidence type="ECO:0000313" key="4">
    <source>
        <dbReference type="Proteomes" id="UP000187085"/>
    </source>
</evidence>
<feature type="domain" description="Amidase" evidence="2">
    <location>
        <begin position="32"/>
        <end position="436"/>
    </location>
</feature>